<keyword evidence="2" id="KW-0540">Nuclease</keyword>
<keyword evidence="3" id="KW-1185">Reference proteome</keyword>
<protein>
    <submittedName>
        <fullName evidence="2">HNH endonuclease</fullName>
    </submittedName>
</protein>
<dbReference type="OrthoDB" id="2085958at2"/>
<reference evidence="2 3" key="1">
    <citation type="submission" date="2018-07" db="EMBL/GenBank/DDBJ databases">
        <title>Streptomyces species from bats.</title>
        <authorList>
            <person name="Dunlap C."/>
        </authorList>
    </citation>
    <scope>NUCLEOTIDE SEQUENCE [LARGE SCALE GENOMIC DNA]</scope>
    <source>
        <strain evidence="2 3">AC230</strain>
    </source>
</reference>
<gene>
    <name evidence="2" type="ORF">DVH02_19500</name>
</gene>
<dbReference type="InterPro" id="IPR003615">
    <property type="entry name" value="HNH_nuc"/>
</dbReference>
<feature type="compositionally biased region" description="Pro residues" evidence="1">
    <location>
        <begin position="335"/>
        <end position="344"/>
    </location>
</feature>
<name>A0A370B3V5_9ACTN</name>
<keyword evidence="2" id="KW-0378">Hydrolase</keyword>
<dbReference type="GO" id="GO:0004519">
    <property type="term" value="F:endonuclease activity"/>
    <property type="evidence" value="ECO:0007669"/>
    <property type="project" value="UniProtKB-KW"/>
</dbReference>
<comment type="caution">
    <text evidence="2">The sequence shown here is derived from an EMBL/GenBank/DDBJ whole genome shotgun (WGS) entry which is preliminary data.</text>
</comment>
<dbReference type="EMBL" id="QQNA01000153">
    <property type="protein sequence ID" value="RDG36527.1"/>
    <property type="molecule type" value="Genomic_DNA"/>
</dbReference>
<dbReference type="RefSeq" id="WP_114625110.1">
    <property type="nucleotide sequence ID" value="NZ_QQNA01000153.1"/>
</dbReference>
<evidence type="ECO:0000313" key="2">
    <source>
        <dbReference type="EMBL" id="RDG36527.1"/>
    </source>
</evidence>
<proteinExistence type="predicted"/>
<evidence type="ECO:0000256" key="1">
    <source>
        <dbReference type="SAM" id="MobiDB-lite"/>
    </source>
</evidence>
<dbReference type="Proteomes" id="UP000253741">
    <property type="component" value="Unassembled WGS sequence"/>
</dbReference>
<accession>A0A370B3V5</accession>
<feature type="region of interest" description="Disordered" evidence="1">
    <location>
        <begin position="325"/>
        <end position="344"/>
    </location>
</feature>
<organism evidence="2 3">
    <name type="scientific">Streptomyces corynorhini</name>
    <dbReference type="NCBI Taxonomy" id="2282652"/>
    <lineage>
        <taxon>Bacteria</taxon>
        <taxon>Bacillati</taxon>
        <taxon>Actinomycetota</taxon>
        <taxon>Actinomycetes</taxon>
        <taxon>Kitasatosporales</taxon>
        <taxon>Streptomycetaceae</taxon>
        <taxon>Streptomyces</taxon>
    </lineage>
</organism>
<dbReference type="CDD" id="cd00085">
    <property type="entry name" value="HNHc"/>
    <property type="match status" value="1"/>
</dbReference>
<sequence length="344" mass="37410">MSEPYDGDRLADAVAAAESWADLMRRLGLRASGGRRRALQRRAAELGLDTSHFKRPGPWRKYPDEIIAAAVATSTTLREVAVRLGAAPATGTLSHIARRIEAAAIDVSHFPGMNRVRTGLPFSTAELAAAAARAHSVRGVARVLGVPDDGRSRAALGRMLRERGVDTAHFRNARVAIPETALRGAIPAASGYADVIRTLGLTVNDTNHRRVRRKVAELGLDTGHFKRRTWGSVRPRTPKPVAGDTLVVLPEGSPRTNRSRLHRALQEIGVPYRCASCGNTGEWLGRPITLQIDHISGDRLDNRAENLRYLCPNCHALTDTWCRNRGERSRTGDSPAPPGDGPPR</sequence>
<dbReference type="AlphaFoldDB" id="A0A370B3V5"/>
<evidence type="ECO:0000313" key="3">
    <source>
        <dbReference type="Proteomes" id="UP000253741"/>
    </source>
</evidence>
<keyword evidence="2" id="KW-0255">Endonuclease</keyword>